<dbReference type="RefSeq" id="WP_123406172.1">
    <property type="nucleotide sequence ID" value="NZ_MOBP01000006.1"/>
</dbReference>
<dbReference type="OrthoDB" id="5918122at2"/>
<gene>
    <name evidence="1" type="ORF">BK665_12520</name>
</gene>
<protein>
    <submittedName>
        <fullName evidence="1">Uncharacterized protein</fullName>
    </submittedName>
</protein>
<dbReference type="EMBL" id="MOBP01000006">
    <property type="protein sequence ID" value="RON55132.1"/>
    <property type="molecule type" value="Genomic_DNA"/>
</dbReference>
<comment type="caution">
    <text evidence="1">The sequence shown here is derived from an EMBL/GenBank/DDBJ whole genome shotgun (WGS) entry which is preliminary data.</text>
</comment>
<name>A0A423KMM5_9PSED</name>
<accession>A0A423KMM5</accession>
<dbReference type="AlphaFoldDB" id="A0A423KMM5"/>
<evidence type="ECO:0000313" key="1">
    <source>
        <dbReference type="EMBL" id="RON55132.1"/>
    </source>
</evidence>
<dbReference type="Proteomes" id="UP000283627">
    <property type="component" value="Unassembled WGS sequence"/>
</dbReference>
<evidence type="ECO:0000313" key="2">
    <source>
        <dbReference type="Proteomes" id="UP000283627"/>
    </source>
</evidence>
<organism evidence="1 2">
    <name type="scientific">Pseudomonas frederiksbergensis</name>
    <dbReference type="NCBI Taxonomy" id="104087"/>
    <lineage>
        <taxon>Bacteria</taxon>
        <taxon>Pseudomonadati</taxon>
        <taxon>Pseudomonadota</taxon>
        <taxon>Gammaproteobacteria</taxon>
        <taxon>Pseudomonadales</taxon>
        <taxon>Pseudomonadaceae</taxon>
        <taxon>Pseudomonas</taxon>
    </lineage>
</organism>
<proteinExistence type="predicted"/>
<sequence>MKIVYLDAIPVGYCMTSAQGEGVVQIQFRGVSLSSDGKDFIRKIEGFLDKILQLAHENFHASDLRSFVAIIHKDLKVETYLNELEIFGEALVANAVSEGDPVRKSDIYHFDRIIFKDLEFPKDCGYIVILSNGWDRIFLYDFGPLNSGENLHLIDYDVGRFLGAGFSASIYNDIFDLDNSEWQKIISSGWFPFSYLGYEQQKDLFNHIKFDWKTDEIEAKIDDQFCNDCDAWLVKISNNEK</sequence>
<reference evidence="1 2" key="1">
    <citation type="submission" date="2016-10" db="EMBL/GenBank/DDBJ databases">
        <title>Comparative genome analysis of multiple Pseudomonas spp. focuses on biocontrol and plant growth promoting traits.</title>
        <authorList>
            <person name="Tao X.-Y."/>
            <person name="Taylor C.G."/>
        </authorList>
    </citation>
    <scope>NUCLEOTIDE SEQUENCE [LARGE SCALE GENOMIC DNA]</scope>
    <source>
        <strain evidence="1 2">39A2</strain>
    </source>
</reference>